<evidence type="ECO:0000313" key="7">
    <source>
        <dbReference type="Proteomes" id="UP001333102"/>
    </source>
</evidence>
<protein>
    <submittedName>
        <fullName evidence="6">NUDIX hydrolase</fullName>
        <ecNumber evidence="6">3.6.-.-</ecNumber>
    </submittedName>
</protein>
<accession>A0ABZ1BLY4</accession>
<dbReference type="GO" id="GO:0016787">
    <property type="term" value="F:hydrolase activity"/>
    <property type="evidence" value="ECO:0007669"/>
    <property type="project" value="UniProtKB-KW"/>
</dbReference>
<dbReference type="Pfam" id="PF00293">
    <property type="entry name" value="NUDIX"/>
    <property type="match status" value="1"/>
</dbReference>
<dbReference type="Proteomes" id="UP001333102">
    <property type="component" value="Chromosome"/>
</dbReference>
<dbReference type="InterPro" id="IPR020476">
    <property type="entry name" value="Nudix_hydrolase"/>
</dbReference>
<dbReference type="EMBL" id="CP141614">
    <property type="protein sequence ID" value="WRP13528.1"/>
    <property type="molecule type" value="Genomic_DNA"/>
</dbReference>
<dbReference type="PROSITE" id="PS00893">
    <property type="entry name" value="NUDIX_BOX"/>
    <property type="match status" value="1"/>
</dbReference>
<dbReference type="PRINTS" id="PR00502">
    <property type="entry name" value="NUDIXFAMILY"/>
</dbReference>
<keyword evidence="3" id="KW-0460">Magnesium</keyword>
<dbReference type="RefSeq" id="WP_324667773.1">
    <property type="nucleotide sequence ID" value="NZ_CP141614.1"/>
</dbReference>
<evidence type="ECO:0000256" key="3">
    <source>
        <dbReference type="ARBA" id="ARBA00022842"/>
    </source>
</evidence>
<evidence type="ECO:0000259" key="5">
    <source>
        <dbReference type="PROSITE" id="PS51462"/>
    </source>
</evidence>
<dbReference type="PANTHER" id="PTHR43046:SF12">
    <property type="entry name" value="GDP-MANNOSE MANNOSYL HYDROLASE"/>
    <property type="match status" value="1"/>
</dbReference>
<keyword evidence="7" id="KW-1185">Reference proteome</keyword>
<sequence>MAFRKALLIARVVAVQDGQVLLAHHRHPDGRDFWCFPGGHVEEGEGLADAAVRELAEETGLTMELVDVVFVQDFARPPGPDATEVFFRGRIAGGRLSPKSEPNLVEVAWVPLAELGRYRVMPPALAEAVADGRWESWRLPVPWPARKGGP</sequence>
<dbReference type="InterPro" id="IPR015797">
    <property type="entry name" value="NUDIX_hydrolase-like_dom_sf"/>
</dbReference>
<dbReference type="InterPro" id="IPR000086">
    <property type="entry name" value="NUDIX_hydrolase_dom"/>
</dbReference>
<reference evidence="7" key="1">
    <citation type="submission" date="2023-12" db="EMBL/GenBank/DDBJ databases">
        <title>Novel isolates from deep terrestrial aquifers shed light on the physiology and ecology of the class Limnochordia.</title>
        <authorList>
            <person name="Karnachuk O.V."/>
            <person name="Lukina A.P."/>
            <person name="Avakyan M.R."/>
            <person name="Kadnikov V."/>
            <person name="Begmatov S."/>
            <person name="Beletsky A.V."/>
            <person name="Mardanov A.V."/>
            <person name="Ravin N.V."/>
        </authorList>
    </citation>
    <scope>NUCLEOTIDE SEQUENCE [LARGE SCALE GENOMIC DNA]</scope>
    <source>
        <strain evidence="7">LN</strain>
    </source>
</reference>
<keyword evidence="2 4" id="KW-0378">Hydrolase</keyword>
<proteinExistence type="inferred from homology"/>
<dbReference type="Gene3D" id="3.90.79.10">
    <property type="entry name" value="Nucleoside Triphosphate Pyrophosphohydrolase"/>
    <property type="match status" value="1"/>
</dbReference>
<organism evidence="6 7">
    <name type="scientific">Geochorda subterranea</name>
    <dbReference type="NCBI Taxonomy" id="3109564"/>
    <lineage>
        <taxon>Bacteria</taxon>
        <taxon>Bacillati</taxon>
        <taxon>Bacillota</taxon>
        <taxon>Limnochordia</taxon>
        <taxon>Limnochordales</taxon>
        <taxon>Geochordaceae</taxon>
        <taxon>Geochorda</taxon>
    </lineage>
</organism>
<evidence type="ECO:0000256" key="2">
    <source>
        <dbReference type="ARBA" id="ARBA00022801"/>
    </source>
</evidence>
<comment type="cofactor">
    <cofactor evidence="1">
        <name>Mg(2+)</name>
        <dbReference type="ChEBI" id="CHEBI:18420"/>
    </cofactor>
</comment>
<dbReference type="EC" id="3.6.-.-" evidence="6"/>
<dbReference type="PROSITE" id="PS51462">
    <property type="entry name" value="NUDIX"/>
    <property type="match status" value="1"/>
</dbReference>
<comment type="similarity">
    <text evidence="4">Belongs to the Nudix hydrolase family.</text>
</comment>
<evidence type="ECO:0000256" key="4">
    <source>
        <dbReference type="RuleBase" id="RU003476"/>
    </source>
</evidence>
<evidence type="ECO:0000313" key="6">
    <source>
        <dbReference type="EMBL" id="WRP13528.1"/>
    </source>
</evidence>
<dbReference type="PANTHER" id="PTHR43046">
    <property type="entry name" value="GDP-MANNOSE MANNOSYL HYDROLASE"/>
    <property type="match status" value="1"/>
</dbReference>
<name>A0ABZ1BLY4_9FIRM</name>
<feature type="domain" description="Nudix hydrolase" evidence="5">
    <location>
        <begin position="1"/>
        <end position="131"/>
    </location>
</feature>
<dbReference type="SUPFAM" id="SSF55811">
    <property type="entry name" value="Nudix"/>
    <property type="match status" value="1"/>
</dbReference>
<dbReference type="InterPro" id="IPR020084">
    <property type="entry name" value="NUDIX_hydrolase_CS"/>
</dbReference>
<evidence type="ECO:0000256" key="1">
    <source>
        <dbReference type="ARBA" id="ARBA00001946"/>
    </source>
</evidence>
<gene>
    <name evidence="6" type="ORF">VLY81_08690</name>
</gene>